<proteinExistence type="predicted"/>
<dbReference type="InterPro" id="IPR039537">
    <property type="entry name" value="Retrotran_Ty1/copia-like"/>
</dbReference>
<dbReference type="PANTHER" id="PTHR42648">
    <property type="entry name" value="TRANSPOSASE, PUTATIVE-RELATED"/>
    <property type="match status" value="1"/>
</dbReference>
<evidence type="ECO:0000313" key="2">
    <source>
        <dbReference type="EMBL" id="GEU44147.1"/>
    </source>
</evidence>
<dbReference type="PANTHER" id="PTHR42648:SF30">
    <property type="entry name" value="RIBONUCLEASE H-LIKE DOMAIN, GAG-PRE-INTEGRASE DOMAIN PROTEIN-RELATED"/>
    <property type="match status" value="1"/>
</dbReference>
<accession>A0A6L2K607</accession>
<gene>
    <name evidence="2" type="ORF">Tci_016125</name>
</gene>
<dbReference type="InterPro" id="IPR057670">
    <property type="entry name" value="SH3_retrovirus"/>
</dbReference>
<sequence>MITPYELWTKKKPNLKYLKVWGCRAFVRLPDPKMKNLGERGIEYIFVGYAKYSKVFRFFVIEPNESVSINSIIELKDANFDENRFSSIHRPSLSIPKGTKYIGGLVVPKEVTTEVVQQPEPELRKSKRNRTPKDFRLEFQLYLIEGTMDELDVKTAFLNDELYEVYMNQPQGFIMPGNKNKVCKLINEFDESGKGVIICQYVDEILIFGTDQVHVELTKEFLSPRFSMKDMEEADVILVSTPIDTSEKLMPNNAIHVTDNSPTVPERTTVETILNMSPESKAYFESQKESIHLILTTKKKPNLKYLKVWGCRAVVRLLDPKMKTLGERGIEYIFVGYAKHSKVFSEFDESGKGVIICQYVDEILIFGTDQVQVELTKEFLSPRFSMKDMEEADVILVSTPIDTSEKLMPNNGPYTYSTIIIPAVHVTDNSPTVPERTTVETILNMSPESKAHFESEKGSDSFDIDCSDSEDEEYAMAAKEFKKFFKRRGRFVRQPQGDRKTFQRSKNDGYDKSERKCIRCGDLNHLTGKCSKPQKNNDQRAFIRGAWSDDREDEMENTKDETCLVAQAPDEICLGINLEPDE</sequence>
<name>A0A6L2K607_TANCI</name>
<feature type="domain" description="Retroviral polymerase SH3-like" evidence="1">
    <location>
        <begin position="23"/>
        <end position="87"/>
    </location>
</feature>
<organism evidence="2">
    <name type="scientific">Tanacetum cinerariifolium</name>
    <name type="common">Dalmatian daisy</name>
    <name type="synonym">Chrysanthemum cinerariifolium</name>
    <dbReference type="NCBI Taxonomy" id="118510"/>
    <lineage>
        <taxon>Eukaryota</taxon>
        <taxon>Viridiplantae</taxon>
        <taxon>Streptophyta</taxon>
        <taxon>Embryophyta</taxon>
        <taxon>Tracheophyta</taxon>
        <taxon>Spermatophyta</taxon>
        <taxon>Magnoliopsida</taxon>
        <taxon>eudicotyledons</taxon>
        <taxon>Gunneridae</taxon>
        <taxon>Pentapetalae</taxon>
        <taxon>asterids</taxon>
        <taxon>campanulids</taxon>
        <taxon>Asterales</taxon>
        <taxon>Asteraceae</taxon>
        <taxon>Asteroideae</taxon>
        <taxon>Anthemideae</taxon>
        <taxon>Anthemidinae</taxon>
        <taxon>Tanacetum</taxon>
    </lineage>
</organism>
<protein>
    <submittedName>
        <fullName evidence="2">Zinc finger, CCHC-type</fullName>
    </submittedName>
</protein>
<evidence type="ECO:0000259" key="1">
    <source>
        <dbReference type="Pfam" id="PF25597"/>
    </source>
</evidence>
<dbReference type="Pfam" id="PF25597">
    <property type="entry name" value="SH3_retrovirus"/>
    <property type="match status" value="1"/>
</dbReference>
<dbReference type="AlphaFoldDB" id="A0A6L2K607"/>
<reference evidence="2" key="1">
    <citation type="journal article" date="2019" name="Sci. Rep.">
        <title>Draft genome of Tanacetum cinerariifolium, the natural source of mosquito coil.</title>
        <authorList>
            <person name="Yamashiro T."/>
            <person name="Shiraishi A."/>
            <person name="Satake H."/>
            <person name="Nakayama K."/>
        </authorList>
    </citation>
    <scope>NUCLEOTIDE SEQUENCE</scope>
</reference>
<comment type="caution">
    <text evidence="2">The sequence shown here is derived from an EMBL/GenBank/DDBJ whole genome shotgun (WGS) entry which is preliminary data.</text>
</comment>
<dbReference type="EMBL" id="BKCJ010001805">
    <property type="protein sequence ID" value="GEU44147.1"/>
    <property type="molecule type" value="Genomic_DNA"/>
</dbReference>